<keyword evidence="2" id="KW-0812">Transmembrane</keyword>
<evidence type="ECO:0008006" key="5">
    <source>
        <dbReference type="Google" id="ProtNLM"/>
    </source>
</evidence>
<proteinExistence type="predicted"/>
<reference evidence="3 4" key="1">
    <citation type="submission" date="2015-01" db="EMBL/GenBank/DDBJ databases">
        <title>Genome sequence of the beneficial rhizobacterium Pseudomonas fluorescens 2-79.</title>
        <authorList>
            <person name="Thuermer A."/>
            <person name="Daniel R."/>
        </authorList>
    </citation>
    <scope>NUCLEOTIDE SEQUENCE [LARGE SCALE GENOMIC DNA]</scope>
    <source>
        <strain evidence="3 4">2-79</strain>
    </source>
</reference>
<gene>
    <name evidence="3" type="ORF">PFLU3_25430</name>
</gene>
<keyword evidence="2" id="KW-1133">Transmembrane helix</keyword>
<dbReference type="EMBL" id="JXCQ01000018">
    <property type="protein sequence ID" value="KIR21991.1"/>
    <property type="molecule type" value="Genomic_DNA"/>
</dbReference>
<dbReference type="PATRIC" id="fig|294.125.peg.2610"/>
<name>A0A0D0TEU6_PSEFL</name>
<sequence length="123" mass="13458">MSEELDNLELTLPPAAGPDQDTQAGGEQAIGTDDERSQNLKDQKAERQLRKKYAGRAFWFAACGVIFWAVLLVWNGWSTYYSGKAPFSDNVLIAITTATSINLFAAFLGVIRGLFPASGRKSK</sequence>
<organism evidence="3 4">
    <name type="scientific">Pseudomonas fluorescens</name>
    <dbReference type="NCBI Taxonomy" id="294"/>
    <lineage>
        <taxon>Bacteria</taxon>
        <taxon>Pseudomonadati</taxon>
        <taxon>Pseudomonadota</taxon>
        <taxon>Gammaproteobacteria</taxon>
        <taxon>Pseudomonadales</taxon>
        <taxon>Pseudomonadaceae</taxon>
        <taxon>Pseudomonas</taxon>
    </lineage>
</organism>
<evidence type="ECO:0000313" key="4">
    <source>
        <dbReference type="Proteomes" id="UP000032210"/>
    </source>
</evidence>
<feature type="transmembrane region" description="Helical" evidence="2">
    <location>
        <begin position="57"/>
        <end position="77"/>
    </location>
</feature>
<comment type="caution">
    <text evidence="3">The sequence shown here is derived from an EMBL/GenBank/DDBJ whole genome shotgun (WGS) entry which is preliminary data.</text>
</comment>
<dbReference type="RefSeq" id="WP_043048839.1">
    <property type="nucleotide sequence ID" value="NZ_JXCQ01000018.1"/>
</dbReference>
<feature type="compositionally biased region" description="Basic and acidic residues" evidence="1">
    <location>
        <begin position="33"/>
        <end position="43"/>
    </location>
</feature>
<feature type="transmembrane region" description="Helical" evidence="2">
    <location>
        <begin position="92"/>
        <end position="115"/>
    </location>
</feature>
<dbReference type="Proteomes" id="UP000032210">
    <property type="component" value="Unassembled WGS sequence"/>
</dbReference>
<evidence type="ECO:0000256" key="1">
    <source>
        <dbReference type="SAM" id="MobiDB-lite"/>
    </source>
</evidence>
<dbReference type="AlphaFoldDB" id="A0A0D0TEU6"/>
<protein>
    <recommendedName>
        <fullName evidence="5">Transmembrane protein</fullName>
    </recommendedName>
</protein>
<keyword evidence="2" id="KW-0472">Membrane</keyword>
<feature type="region of interest" description="Disordered" evidence="1">
    <location>
        <begin position="1"/>
        <end position="43"/>
    </location>
</feature>
<accession>A0A0D0TEU6</accession>
<evidence type="ECO:0000313" key="3">
    <source>
        <dbReference type="EMBL" id="KIR21991.1"/>
    </source>
</evidence>
<evidence type="ECO:0000256" key="2">
    <source>
        <dbReference type="SAM" id="Phobius"/>
    </source>
</evidence>